<proteinExistence type="inferred from homology"/>
<keyword evidence="3" id="KW-0809">Transit peptide</keyword>
<comment type="similarity">
    <text evidence="1">Belongs to the PPR family. P subfamily.</text>
</comment>
<feature type="repeat" description="PPR" evidence="4">
    <location>
        <begin position="9"/>
        <end position="43"/>
    </location>
</feature>
<reference evidence="6" key="1">
    <citation type="journal article" date="2013" name="Nature">
        <title>Draft genome of the wheat A-genome progenitor Triticum urartu.</title>
        <authorList>
            <person name="Ling H.Q."/>
            <person name="Zhao S."/>
            <person name="Liu D."/>
            <person name="Wang J."/>
            <person name="Sun H."/>
            <person name="Zhang C."/>
            <person name="Fan H."/>
            <person name="Li D."/>
            <person name="Dong L."/>
            <person name="Tao Y."/>
            <person name="Gao C."/>
            <person name="Wu H."/>
            <person name="Li Y."/>
            <person name="Cui Y."/>
            <person name="Guo X."/>
            <person name="Zheng S."/>
            <person name="Wang B."/>
            <person name="Yu K."/>
            <person name="Liang Q."/>
            <person name="Yang W."/>
            <person name="Lou X."/>
            <person name="Chen J."/>
            <person name="Feng M."/>
            <person name="Jian J."/>
            <person name="Zhang X."/>
            <person name="Luo G."/>
            <person name="Jiang Y."/>
            <person name="Liu J."/>
            <person name="Wang Z."/>
            <person name="Sha Y."/>
            <person name="Zhang B."/>
            <person name="Wu H."/>
            <person name="Tang D."/>
            <person name="Shen Q."/>
            <person name="Xue P."/>
            <person name="Zou S."/>
            <person name="Wang X."/>
            <person name="Liu X."/>
            <person name="Wang F."/>
            <person name="Yang Y."/>
            <person name="An X."/>
            <person name="Dong Z."/>
            <person name="Zhang K."/>
            <person name="Zhang X."/>
            <person name="Luo M.C."/>
            <person name="Dvorak J."/>
            <person name="Tong Y."/>
            <person name="Wang J."/>
            <person name="Yang H."/>
            <person name="Li Z."/>
            <person name="Wang D."/>
            <person name="Zhang A."/>
            <person name="Wang J."/>
        </authorList>
    </citation>
    <scope>NUCLEOTIDE SEQUENCE</scope>
    <source>
        <strain evidence="6">cv. G1812</strain>
    </source>
</reference>
<dbReference type="PANTHER" id="PTHR47939:SF5">
    <property type="entry name" value="PENTACOTRIPEPTIDE-REPEAT REGION OF PRORP DOMAIN-CONTAINING PROTEIN"/>
    <property type="match status" value="1"/>
</dbReference>
<dbReference type="NCBIfam" id="TIGR00756">
    <property type="entry name" value="PPR"/>
    <property type="match status" value="2"/>
</dbReference>
<dbReference type="AlphaFoldDB" id="A0A8R7RCJ5"/>
<evidence type="ECO:0008006" key="7">
    <source>
        <dbReference type="Google" id="ProtNLM"/>
    </source>
</evidence>
<feature type="repeat" description="PPR" evidence="4">
    <location>
        <begin position="44"/>
        <end position="78"/>
    </location>
</feature>
<keyword evidence="6" id="KW-1185">Reference proteome</keyword>
<evidence type="ECO:0000256" key="4">
    <source>
        <dbReference type="PROSITE-ProRule" id="PRU00708"/>
    </source>
</evidence>
<accession>A0A8R7RCJ5</accession>
<evidence type="ECO:0000256" key="1">
    <source>
        <dbReference type="ARBA" id="ARBA00007626"/>
    </source>
</evidence>
<sequence>MSRNGVQPNIVAYKIRMDYLCKSGRCGEARKLFDSMISLGQKPTVTTYNILLHGYATERYFDDMHCLIDLMAENGISPDHYEGNM</sequence>
<evidence type="ECO:0000313" key="5">
    <source>
        <dbReference type="EnsemblPlants" id="TuG1812S0003057500.01.T01"/>
    </source>
</evidence>
<evidence type="ECO:0000313" key="6">
    <source>
        <dbReference type="Proteomes" id="UP000015106"/>
    </source>
</evidence>
<dbReference type="Proteomes" id="UP000015106">
    <property type="component" value="Unassembled WGS sequence"/>
</dbReference>
<dbReference type="Gene3D" id="1.25.40.10">
    <property type="entry name" value="Tetratricopeptide repeat domain"/>
    <property type="match status" value="1"/>
</dbReference>
<dbReference type="InterPro" id="IPR011990">
    <property type="entry name" value="TPR-like_helical_dom_sf"/>
</dbReference>
<dbReference type="InterPro" id="IPR002885">
    <property type="entry name" value="PPR_rpt"/>
</dbReference>
<reference evidence="5" key="2">
    <citation type="submission" date="2022-06" db="UniProtKB">
        <authorList>
            <consortium name="EnsemblPlants"/>
        </authorList>
    </citation>
    <scope>IDENTIFICATION</scope>
</reference>
<organism evidence="5 6">
    <name type="scientific">Triticum urartu</name>
    <name type="common">Red wild einkorn</name>
    <name type="synonym">Crithodium urartu</name>
    <dbReference type="NCBI Taxonomy" id="4572"/>
    <lineage>
        <taxon>Eukaryota</taxon>
        <taxon>Viridiplantae</taxon>
        <taxon>Streptophyta</taxon>
        <taxon>Embryophyta</taxon>
        <taxon>Tracheophyta</taxon>
        <taxon>Spermatophyta</taxon>
        <taxon>Magnoliopsida</taxon>
        <taxon>Liliopsida</taxon>
        <taxon>Poales</taxon>
        <taxon>Poaceae</taxon>
        <taxon>BOP clade</taxon>
        <taxon>Pooideae</taxon>
        <taxon>Triticodae</taxon>
        <taxon>Triticeae</taxon>
        <taxon>Triticinae</taxon>
        <taxon>Triticum</taxon>
    </lineage>
</organism>
<dbReference type="Gramene" id="TuG1812S0003057500.01.T01">
    <property type="protein sequence ID" value="TuG1812S0003057500.01.T01"/>
    <property type="gene ID" value="TuG1812S0003057500.01"/>
</dbReference>
<name>A0A8R7RCJ5_TRIUA</name>
<dbReference type="PANTHER" id="PTHR47939">
    <property type="entry name" value="MEMBRANE-ASSOCIATED SALT-INDUCIBLE PROTEIN-LIKE"/>
    <property type="match status" value="1"/>
</dbReference>
<dbReference type="PROSITE" id="PS51375">
    <property type="entry name" value="PPR"/>
    <property type="match status" value="2"/>
</dbReference>
<protein>
    <recommendedName>
        <fullName evidence="7">Pentatricopeptide repeat-containing protein</fullName>
    </recommendedName>
</protein>
<dbReference type="Pfam" id="PF13041">
    <property type="entry name" value="PPR_2"/>
    <property type="match status" value="1"/>
</dbReference>
<dbReference type="EnsemblPlants" id="TuG1812S0003057500.01.T01">
    <property type="protein sequence ID" value="TuG1812S0003057500.01.T01"/>
    <property type="gene ID" value="TuG1812S0003057500.01"/>
</dbReference>
<dbReference type="InterPro" id="IPR050667">
    <property type="entry name" value="PPR-containing_protein"/>
</dbReference>
<keyword evidence="2" id="KW-0677">Repeat</keyword>
<evidence type="ECO:0000256" key="2">
    <source>
        <dbReference type="ARBA" id="ARBA00022737"/>
    </source>
</evidence>
<evidence type="ECO:0000256" key="3">
    <source>
        <dbReference type="ARBA" id="ARBA00022946"/>
    </source>
</evidence>